<dbReference type="Proteomes" id="UP000053989">
    <property type="component" value="Unassembled WGS sequence"/>
</dbReference>
<dbReference type="HOGENOM" id="CLU_023297_0_0_1"/>
<dbReference type="GO" id="GO:0005829">
    <property type="term" value="C:cytosol"/>
    <property type="evidence" value="ECO:0007669"/>
    <property type="project" value="TreeGrafter"/>
</dbReference>
<dbReference type="EMBL" id="KN822084">
    <property type="protein sequence ID" value="KIM58566.1"/>
    <property type="molecule type" value="Genomic_DNA"/>
</dbReference>
<name>A0A0C3DRE0_9AGAM</name>
<organism evidence="1 2">
    <name type="scientific">Scleroderma citrinum Foug A</name>
    <dbReference type="NCBI Taxonomy" id="1036808"/>
    <lineage>
        <taxon>Eukaryota</taxon>
        <taxon>Fungi</taxon>
        <taxon>Dikarya</taxon>
        <taxon>Basidiomycota</taxon>
        <taxon>Agaricomycotina</taxon>
        <taxon>Agaricomycetes</taxon>
        <taxon>Agaricomycetidae</taxon>
        <taxon>Boletales</taxon>
        <taxon>Sclerodermatineae</taxon>
        <taxon>Sclerodermataceae</taxon>
        <taxon>Scleroderma</taxon>
    </lineage>
</organism>
<dbReference type="PANTHER" id="PTHR31859:SF1">
    <property type="entry name" value="TETRATRICOPEPTIDE REPEAT PROTEIN 39C"/>
    <property type="match status" value="1"/>
</dbReference>
<dbReference type="OrthoDB" id="2154985at2759"/>
<keyword evidence="2" id="KW-1185">Reference proteome</keyword>
<dbReference type="SUPFAM" id="SSF48452">
    <property type="entry name" value="TPR-like"/>
    <property type="match status" value="1"/>
</dbReference>
<reference evidence="1 2" key="1">
    <citation type="submission" date="2014-04" db="EMBL/GenBank/DDBJ databases">
        <authorList>
            <consortium name="DOE Joint Genome Institute"/>
            <person name="Kuo A."/>
            <person name="Kohler A."/>
            <person name="Nagy L.G."/>
            <person name="Floudas D."/>
            <person name="Copeland A."/>
            <person name="Barry K.W."/>
            <person name="Cichocki N."/>
            <person name="Veneault-Fourrey C."/>
            <person name="LaButti K."/>
            <person name="Lindquist E.A."/>
            <person name="Lipzen A."/>
            <person name="Lundell T."/>
            <person name="Morin E."/>
            <person name="Murat C."/>
            <person name="Sun H."/>
            <person name="Tunlid A."/>
            <person name="Henrissat B."/>
            <person name="Grigoriev I.V."/>
            <person name="Hibbett D.S."/>
            <person name="Martin F."/>
            <person name="Nordberg H.P."/>
            <person name="Cantor M.N."/>
            <person name="Hua S.X."/>
        </authorList>
    </citation>
    <scope>NUCLEOTIDE SEQUENCE [LARGE SCALE GENOMIC DNA]</scope>
    <source>
        <strain evidence="1 2">Foug A</strain>
    </source>
</reference>
<dbReference type="GO" id="GO:0005741">
    <property type="term" value="C:mitochondrial outer membrane"/>
    <property type="evidence" value="ECO:0007669"/>
    <property type="project" value="TreeGrafter"/>
</dbReference>
<evidence type="ECO:0008006" key="3">
    <source>
        <dbReference type="Google" id="ProtNLM"/>
    </source>
</evidence>
<gene>
    <name evidence="1" type="ORF">SCLCIDRAFT_127945</name>
</gene>
<dbReference type="InterPro" id="IPR011990">
    <property type="entry name" value="TPR-like_helical_dom_sf"/>
</dbReference>
<dbReference type="AlphaFoldDB" id="A0A0C3DRE0"/>
<dbReference type="PANTHER" id="PTHR31859">
    <property type="entry name" value="TETRATRICOPEPTIDE REPEAT PROTEIN 39 FAMILY MEMBER"/>
    <property type="match status" value="1"/>
</dbReference>
<accession>A0A0C3DRE0</accession>
<reference evidence="2" key="2">
    <citation type="submission" date="2015-01" db="EMBL/GenBank/DDBJ databases">
        <title>Evolutionary Origins and Diversification of the Mycorrhizal Mutualists.</title>
        <authorList>
            <consortium name="DOE Joint Genome Institute"/>
            <consortium name="Mycorrhizal Genomics Consortium"/>
            <person name="Kohler A."/>
            <person name="Kuo A."/>
            <person name="Nagy L.G."/>
            <person name="Floudas D."/>
            <person name="Copeland A."/>
            <person name="Barry K.W."/>
            <person name="Cichocki N."/>
            <person name="Veneault-Fourrey C."/>
            <person name="LaButti K."/>
            <person name="Lindquist E.A."/>
            <person name="Lipzen A."/>
            <person name="Lundell T."/>
            <person name="Morin E."/>
            <person name="Murat C."/>
            <person name="Riley R."/>
            <person name="Ohm R."/>
            <person name="Sun H."/>
            <person name="Tunlid A."/>
            <person name="Henrissat B."/>
            <person name="Grigoriev I.V."/>
            <person name="Hibbett D.S."/>
            <person name="Martin F."/>
        </authorList>
    </citation>
    <scope>NUCLEOTIDE SEQUENCE [LARGE SCALE GENOMIC DNA]</scope>
    <source>
        <strain evidence="2">Foug A</strain>
    </source>
</reference>
<dbReference type="InParanoid" id="A0A0C3DRE0"/>
<evidence type="ECO:0000313" key="2">
    <source>
        <dbReference type="Proteomes" id="UP000053989"/>
    </source>
</evidence>
<protein>
    <recommendedName>
        <fullName evidence="3">Mitochondrial outer membrane protein IML2</fullName>
    </recommendedName>
</protein>
<dbReference type="Gene3D" id="1.25.40.10">
    <property type="entry name" value="Tetratricopeptide repeat domain"/>
    <property type="match status" value="1"/>
</dbReference>
<evidence type="ECO:0000313" key="1">
    <source>
        <dbReference type="EMBL" id="KIM58566.1"/>
    </source>
</evidence>
<proteinExistence type="predicted"/>
<dbReference type="Pfam" id="PF10300">
    <property type="entry name" value="Iml2-TPR_39"/>
    <property type="match status" value="1"/>
</dbReference>
<dbReference type="GO" id="GO:0005634">
    <property type="term" value="C:nucleus"/>
    <property type="evidence" value="ECO:0007669"/>
    <property type="project" value="TreeGrafter"/>
</dbReference>
<dbReference type="InterPro" id="IPR019412">
    <property type="entry name" value="IML2/TPR_39"/>
</dbReference>
<sequence length="648" mass="71942">MTTETEEMLRLASSGFDLLFANDIDAAMRAFSADGQDNSPFHLMGLGVCVFLKAALGMEAELMEDAIRCLTLSEQGAKKYLKLAKASPSGHRFQPGIEWEVLHTDAVVLLGLTHALGESYRGYLQCFAHSKFTKLFKMLYPNGLDAYATPSHSTPVASRIPSHTSLKSPIDTPVRNLGFFARWTGFPFGGVNAPQPIVGTIATPSNGPVEELVLSGAAFGYGLFNLVLSLLPAKIRNVVGFLGYNHDRQLALKALAVSAARSDVHAVFSGLVLMTYYGVVLLMSGYQADERHIISQYKGIVQRVSERYPKGSLWILNKAKIQRMTSDTEGAIATLQEGLRTDRQMFPQADTLLAFELAWTLLQSRRYEESAQMFSDLTKMNSWSHATYQFLAAGCYVSIGQLSKAQKIFDRLPGVMDRRRGRNMPTEVFIKKKLAFYKRKQARRGGDPRKFAESMRISPAEVWNTHSHVDHETALAHIQELSALTPPVELQTVYLTPSSVSNTSPNADVDLDTPDELAVRSLILGIVHRTLGDYKGSRILFDDALRHWREAETNSWIGGVTYFELAVLDMKDGDKSCYNVDGVGEEDSGKGTVLDTWRRAIRSAREALQKAHALCTREADLSSRLDSRVVMLRQEIEVKMRMVGISDV</sequence>